<keyword evidence="2" id="KW-1185">Reference proteome</keyword>
<sequence>MAKPTLAELLPKSANHLMALLGKQDATHLISTYGGTPVRVPTKAHEHHALLDVISLDSLQALVEDYGGTVLDVPRCPKLKHLMVFELRDHERKTFSEIARMLNYTDAMCASFTTAIDKSRTTNLKLHCSSHRLKIVTTAFPNP</sequence>
<dbReference type="Proteomes" id="UP000029223">
    <property type="component" value="Unassembled WGS sequence"/>
</dbReference>
<comment type="caution">
    <text evidence="1">The sequence shown here is derived from an EMBL/GenBank/DDBJ whole genome shotgun (WGS) entry which is preliminary data.</text>
</comment>
<organism evidence="1 2">
    <name type="scientific">Vibrio variabilis</name>
    <dbReference type="NCBI Taxonomy" id="990271"/>
    <lineage>
        <taxon>Bacteria</taxon>
        <taxon>Pseudomonadati</taxon>
        <taxon>Pseudomonadota</taxon>
        <taxon>Gammaproteobacteria</taxon>
        <taxon>Vibrionales</taxon>
        <taxon>Vibrionaceae</taxon>
        <taxon>Vibrio</taxon>
    </lineage>
</organism>
<protein>
    <submittedName>
        <fullName evidence="1">Uncharacterized protein</fullName>
    </submittedName>
</protein>
<accession>A0ABQ0JLR7</accession>
<evidence type="ECO:0000313" key="1">
    <source>
        <dbReference type="EMBL" id="GAL29700.1"/>
    </source>
</evidence>
<dbReference type="EMBL" id="BBMS01000071">
    <property type="protein sequence ID" value="GAL29700.1"/>
    <property type="molecule type" value="Genomic_DNA"/>
</dbReference>
<evidence type="ECO:0000313" key="2">
    <source>
        <dbReference type="Proteomes" id="UP000029223"/>
    </source>
</evidence>
<reference evidence="2" key="1">
    <citation type="submission" date="2014-09" db="EMBL/GenBank/DDBJ databases">
        <title>Vibrio variabilis JCM 19239. (C206) whole genome shotgun sequence.</title>
        <authorList>
            <person name="Sawabe T."/>
            <person name="Meirelles P."/>
            <person name="Nakanishi M."/>
            <person name="Sayaka M."/>
            <person name="Hattori M."/>
            <person name="Ohkuma M."/>
        </authorList>
    </citation>
    <scope>NUCLEOTIDE SEQUENCE [LARGE SCALE GENOMIC DNA]</scope>
    <source>
        <strain evidence="2">JCM 19239</strain>
    </source>
</reference>
<proteinExistence type="predicted"/>
<name>A0ABQ0JLR7_9VIBR</name>
<gene>
    <name evidence="1" type="ORF">JCM19239_6048</name>
</gene>